<dbReference type="EMBL" id="OE001040">
    <property type="protein sequence ID" value="CAD7455832.1"/>
    <property type="molecule type" value="Genomic_DNA"/>
</dbReference>
<evidence type="ECO:0000313" key="9">
    <source>
        <dbReference type="EMBL" id="CAD7455832.1"/>
    </source>
</evidence>
<evidence type="ECO:0000256" key="5">
    <source>
        <dbReference type="PROSITE-ProRule" id="PRU00175"/>
    </source>
</evidence>
<proteinExistence type="predicted"/>
<name>A0A7R9FNL3_9NEOP</name>
<dbReference type="Gene3D" id="2.120.10.30">
    <property type="entry name" value="TolB, C-terminal domain"/>
    <property type="match status" value="2"/>
</dbReference>
<protein>
    <recommendedName>
        <fullName evidence="8">RING-type domain-containing protein</fullName>
    </recommendedName>
</protein>
<dbReference type="Pfam" id="PF00097">
    <property type="entry name" value="zf-C3HC4"/>
    <property type="match status" value="1"/>
</dbReference>
<dbReference type="Gene3D" id="3.30.40.10">
    <property type="entry name" value="Zinc/RING finger domain, C3HC4 (zinc finger)"/>
    <property type="match status" value="1"/>
</dbReference>
<keyword evidence="7" id="KW-0175">Coiled coil</keyword>
<keyword evidence="4" id="KW-0862">Zinc</keyword>
<evidence type="ECO:0000256" key="6">
    <source>
        <dbReference type="PROSITE-ProRule" id="PRU00504"/>
    </source>
</evidence>
<feature type="coiled-coil region" evidence="7">
    <location>
        <begin position="112"/>
        <end position="143"/>
    </location>
</feature>
<organism evidence="9">
    <name type="scientific">Timema tahoe</name>
    <dbReference type="NCBI Taxonomy" id="61484"/>
    <lineage>
        <taxon>Eukaryota</taxon>
        <taxon>Metazoa</taxon>
        <taxon>Ecdysozoa</taxon>
        <taxon>Arthropoda</taxon>
        <taxon>Hexapoda</taxon>
        <taxon>Insecta</taxon>
        <taxon>Pterygota</taxon>
        <taxon>Neoptera</taxon>
        <taxon>Polyneoptera</taxon>
        <taxon>Phasmatodea</taxon>
        <taxon>Timematodea</taxon>
        <taxon>Timematoidea</taxon>
        <taxon>Timematidae</taxon>
        <taxon>Timema</taxon>
    </lineage>
</organism>
<evidence type="ECO:0000256" key="4">
    <source>
        <dbReference type="ARBA" id="ARBA00022833"/>
    </source>
</evidence>
<evidence type="ECO:0000256" key="1">
    <source>
        <dbReference type="ARBA" id="ARBA00022723"/>
    </source>
</evidence>
<gene>
    <name evidence="9" type="ORF">TTEB3V08_LOCUS3882</name>
</gene>
<evidence type="ECO:0000256" key="2">
    <source>
        <dbReference type="ARBA" id="ARBA00022737"/>
    </source>
</evidence>
<dbReference type="Pfam" id="PF01436">
    <property type="entry name" value="NHL"/>
    <property type="match status" value="2"/>
</dbReference>
<dbReference type="InterPro" id="IPR017907">
    <property type="entry name" value="Znf_RING_CS"/>
</dbReference>
<dbReference type="GO" id="GO:0061630">
    <property type="term" value="F:ubiquitin protein ligase activity"/>
    <property type="evidence" value="ECO:0007669"/>
    <property type="project" value="TreeGrafter"/>
</dbReference>
<accession>A0A7R9FNL3</accession>
<dbReference type="InterPro" id="IPR015943">
    <property type="entry name" value="WD40/YVTN_repeat-like_dom_sf"/>
</dbReference>
<keyword evidence="3 5" id="KW-0863">Zinc-finger</keyword>
<feature type="domain" description="RING-type" evidence="8">
    <location>
        <begin position="1"/>
        <end position="34"/>
    </location>
</feature>
<dbReference type="InterPro" id="IPR011042">
    <property type="entry name" value="6-blade_b-propeller_TolB-like"/>
</dbReference>
<evidence type="ECO:0000256" key="7">
    <source>
        <dbReference type="SAM" id="Coils"/>
    </source>
</evidence>
<dbReference type="SUPFAM" id="SSF57850">
    <property type="entry name" value="RING/U-box"/>
    <property type="match status" value="1"/>
</dbReference>
<dbReference type="InterPro" id="IPR013083">
    <property type="entry name" value="Znf_RING/FYVE/PHD"/>
</dbReference>
<feature type="coiled-coil region" evidence="7">
    <location>
        <begin position="184"/>
        <end position="222"/>
    </location>
</feature>
<dbReference type="AlphaFoldDB" id="A0A7R9FNL3"/>
<evidence type="ECO:0000259" key="8">
    <source>
        <dbReference type="PROSITE" id="PS50089"/>
    </source>
</evidence>
<dbReference type="Gene3D" id="2.130.10.10">
    <property type="entry name" value="YVTN repeat-like/Quinoprotein amine dehydrogenase"/>
    <property type="match status" value="1"/>
</dbReference>
<feature type="repeat" description="NHL" evidence="6">
    <location>
        <begin position="484"/>
        <end position="513"/>
    </location>
</feature>
<dbReference type="SUPFAM" id="SSF63829">
    <property type="entry name" value="Calcium-dependent phosphotriesterase"/>
    <property type="match status" value="1"/>
</dbReference>
<reference evidence="9" key="1">
    <citation type="submission" date="2020-11" db="EMBL/GenBank/DDBJ databases">
        <authorList>
            <person name="Tran Van P."/>
        </authorList>
    </citation>
    <scope>NUCLEOTIDE SEQUENCE</scope>
</reference>
<dbReference type="InterPro" id="IPR001841">
    <property type="entry name" value="Znf_RING"/>
</dbReference>
<dbReference type="InterPro" id="IPR001258">
    <property type="entry name" value="NHL_repeat"/>
</dbReference>
<dbReference type="GO" id="GO:0008270">
    <property type="term" value="F:zinc ion binding"/>
    <property type="evidence" value="ECO:0007669"/>
    <property type="project" value="UniProtKB-KW"/>
</dbReference>
<dbReference type="PANTHER" id="PTHR24104:SF47">
    <property type="entry name" value="E3 UBIQUITIN-PROTEIN LIGASE NHLRC1"/>
    <property type="match status" value="1"/>
</dbReference>
<dbReference type="InterPro" id="IPR050952">
    <property type="entry name" value="TRIM-NHL_E3_ligases"/>
</dbReference>
<dbReference type="InterPro" id="IPR018957">
    <property type="entry name" value="Znf_C3HC4_RING-type"/>
</dbReference>
<dbReference type="PROSITE" id="PS00518">
    <property type="entry name" value="ZF_RING_1"/>
    <property type="match status" value="1"/>
</dbReference>
<dbReference type="PANTHER" id="PTHR24104">
    <property type="entry name" value="E3 UBIQUITIN-PROTEIN LIGASE NHLRC1-RELATED"/>
    <property type="match status" value="1"/>
</dbReference>
<dbReference type="CDD" id="cd05819">
    <property type="entry name" value="NHL"/>
    <property type="match status" value="1"/>
</dbReference>
<sequence>MLPCQHTFCVKCLRDQITYSRGRVNNVLQCPLCQLQVKLKIRFAEELEAALDSLPSNLYIDSLLAVLRNESPQQQPVQEPEVRCSKCQTVCSARICNHCKQNFCGVCWPSHMTELRAQLGELLEQLKGAKDRLEHRAEDFKISQLRFTPIFVLLRLNHEQLGTYLQALCEKLREHIDSAVGQRLEELRAEQARLQEEAGQVVEAAERSASQLMERLGEAEENVTTGGGFDNTVDDNQKVRMTPRDMTCVCPRVDALAVAKRGINRSKINITMDVVKRLCSVTKLIKREQERHTVVVPVRNVLYLRTPPVRRRSARGLMTRDLRARDGNQSLNQRRKHRHGQVATFLSLHRSTAELLDEVSHWGEARPTFDQENFRIDLQDDLANGTNADDVDDIDENAVDEERKFKPELIKNADDMCLYYRSRPFSARALLGHALLHRPAGVGVAPWSAGSHVYVAGTDNNQVLVFDLTKGKLLQRLTAPNMKCPQGLTFCPRRMEIYVTDKWSHCIHVFDKEGRFLRKLCFKGHGEGQLRSPEGISLGPDPSNQGGALLYVCDTGNDRVQILNPDNGSFINQIGIIGGEKGRINKNLLTEFNQPTGVAVSKDRIVVIDFGNRRVKLFTLAGEKVKEFGAMGSSGGQFLSPECVAVDPLGFILVGDSGNARVQIFQPDGALVRVFGKRGAGPGKIRWVSGLHVTPDMDIITHLLIFKNRGYPVLPFELPKKKEKKWVWQPIPHKAEG</sequence>
<dbReference type="PROSITE" id="PS51125">
    <property type="entry name" value="NHL"/>
    <property type="match status" value="2"/>
</dbReference>
<feature type="repeat" description="NHL" evidence="6">
    <location>
        <begin position="625"/>
        <end position="668"/>
    </location>
</feature>
<dbReference type="PROSITE" id="PS50089">
    <property type="entry name" value="ZF_RING_2"/>
    <property type="match status" value="1"/>
</dbReference>
<dbReference type="GO" id="GO:0000209">
    <property type="term" value="P:protein polyubiquitination"/>
    <property type="evidence" value="ECO:0007669"/>
    <property type="project" value="TreeGrafter"/>
</dbReference>
<dbReference type="GO" id="GO:0043161">
    <property type="term" value="P:proteasome-mediated ubiquitin-dependent protein catabolic process"/>
    <property type="evidence" value="ECO:0007669"/>
    <property type="project" value="TreeGrafter"/>
</dbReference>
<evidence type="ECO:0000256" key="3">
    <source>
        <dbReference type="ARBA" id="ARBA00022771"/>
    </source>
</evidence>
<keyword evidence="1" id="KW-0479">Metal-binding</keyword>
<keyword evidence="2" id="KW-0677">Repeat</keyword>